<evidence type="ECO:0000256" key="8">
    <source>
        <dbReference type="ARBA" id="ARBA00022842"/>
    </source>
</evidence>
<dbReference type="CDD" id="cd16928">
    <property type="entry name" value="HATPase_GyrB-like"/>
    <property type="match status" value="1"/>
</dbReference>
<dbReference type="InterPro" id="IPR014721">
    <property type="entry name" value="Ribsml_uS5_D2-typ_fold_subgr"/>
</dbReference>
<keyword evidence="10" id="KW-0238">DNA-binding</keyword>
<comment type="cofactor">
    <cofactor evidence="2">
        <name>Mg(2+)</name>
        <dbReference type="ChEBI" id="CHEBI:18420"/>
    </cofactor>
</comment>
<comment type="caution">
    <text evidence="13">The sequence shown here is derived from an EMBL/GenBank/DDBJ whole genome shotgun (WGS) entry which is preliminary data.</text>
</comment>
<dbReference type="InterPro" id="IPR018522">
    <property type="entry name" value="TopoIIA_CS"/>
</dbReference>
<dbReference type="AlphaFoldDB" id="A0A2H0BH16"/>
<keyword evidence="11 13" id="KW-0413">Isomerase</keyword>
<keyword evidence="8" id="KW-0460">Magnesium</keyword>
<dbReference type="CDD" id="cd00822">
    <property type="entry name" value="TopoII_Trans_DNA_gyrase"/>
    <property type="match status" value="1"/>
</dbReference>
<dbReference type="InterPro" id="IPR013759">
    <property type="entry name" value="Topo_IIA_B_C"/>
</dbReference>
<accession>A0A2H0BH16</accession>
<evidence type="ECO:0000256" key="2">
    <source>
        <dbReference type="ARBA" id="ARBA00001946"/>
    </source>
</evidence>
<keyword evidence="5" id="KW-0479">Metal-binding</keyword>
<dbReference type="PROSITE" id="PS50880">
    <property type="entry name" value="TOPRIM"/>
    <property type="match status" value="1"/>
</dbReference>
<dbReference type="GO" id="GO:0006265">
    <property type="term" value="P:DNA topological change"/>
    <property type="evidence" value="ECO:0007669"/>
    <property type="project" value="InterPro"/>
</dbReference>
<dbReference type="InterPro" id="IPR020568">
    <property type="entry name" value="Ribosomal_Su5_D2-typ_SF"/>
</dbReference>
<dbReference type="GO" id="GO:0005524">
    <property type="term" value="F:ATP binding"/>
    <property type="evidence" value="ECO:0007669"/>
    <property type="project" value="UniProtKB-KW"/>
</dbReference>
<evidence type="ECO:0000313" key="14">
    <source>
        <dbReference type="Proteomes" id="UP000228495"/>
    </source>
</evidence>
<evidence type="ECO:0000313" key="13">
    <source>
        <dbReference type="EMBL" id="PIP56965.1"/>
    </source>
</evidence>
<dbReference type="Pfam" id="PF00204">
    <property type="entry name" value="DNA_gyraseB"/>
    <property type="match status" value="1"/>
</dbReference>
<evidence type="ECO:0000256" key="7">
    <source>
        <dbReference type="ARBA" id="ARBA00022840"/>
    </source>
</evidence>
<dbReference type="InterPro" id="IPR001241">
    <property type="entry name" value="Topo_IIA"/>
</dbReference>
<dbReference type="PANTHER" id="PTHR45866:SF1">
    <property type="entry name" value="DNA GYRASE SUBUNIT B, MITOCHONDRIAL"/>
    <property type="match status" value="1"/>
</dbReference>
<dbReference type="GO" id="GO:0003677">
    <property type="term" value="F:DNA binding"/>
    <property type="evidence" value="ECO:0007669"/>
    <property type="project" value="UniProtKB-KW"/>
</dbReference>
<dbReference type="EMBL" id="PCSU01000003">
    <property type="protein sequence ID" value="PIP56965.1"/>
    <property type="molecule type" value="Genomic_DNA"/>
</dbReference>
<dbReference type="Pfam" id="PF01751">
    <property type="entry name" value="Toprim"/>
    <property type="match status" value="1"/>
</dbReference>
<keyword evidence="7" id="KW-0067">ATP-binding</keyword>
<organism evidence="13 14">
    <name type="scientific">candidate division WWE3 bacterium CG22_combo_CG10-13_8_21_14_all_39_12</name>
    <dbReference type="NCBI Taxonomy" id="1975094"/>
    <lineage>
        <taxon>Bacteria</taxon>
        <taxon>Katanobacteria</taxon>
    </lineage>
</organism>
<dbReference type="Gene3D" id="3.30.565.10">
    <property type="entry name" value="Histidine kinase-like ATPase, C-terminal domain"/>
    <property type="match status" value="1"/>
</dbReference>
<comment type="catalytic activity">
    <reaction evidence="1">
        <text>ATP-dependent breakage, passage and rejoining of double-stranded DNA.</text>
        <dbReference type="EC" id="5.6.2.2"/>
    </reaction>
</comment>
<evidence type="ECO:0000256" key="10">
    <source>
        <dbReference type="ARBA" id="ARBA00023125"/>
    </source>
</evidence>
<name>A0A2H0BH16_UNCKA</name>
<dbReference type="SMART" id="SM00387">
    <property type="entry name" value="HATPase_c"/>
    <property type="match status" value="1"/>
</dbReference>
<dbReference type="InterPro" id="IPR013760">
    <property type="entry name" value="Topo_IIA-like_dom_sf"/>
</dbReference>
<dbReference type="PRINTS" id="PR00418">
    <property type="entry name" value="TPI2FAMILY"/>
</dbReference>
<keyword evidence="6" id="KW-0547">Nucleotide-binding</keyword>
<dbReference type="SUPFAM" id="SSF56719">
    <property type="entry name" value="Type II DNA topoisomerase"/>
    <property type="match status" value="1"/>
</dbReference>
<dbReference type="InterPro" id="IPR013506">
    <property type="entry name" value="Topo_IIA_bsu_dom2"/>
</dbReference>
<reference evidence="13 14" key="1">
    <citation type="submission" date="2017-09" db="EMBL/GenBank/DDBJ databases">
        <title>Depth-based differentiation of microbial function through sediment-hosted aquifers and enrichment of novel symbionts in the deep terrestrial subsurface.</title>
        <authorList>
            <person name="Probst A.J."/>
            <person name="Ladd B."/>
            <person name="Jarett J.K."/>
            <person name="Geller-Mcgrath D.E."/>
            <person name="Sieber C.M."/>
            <person name="Emerson J.B."/>
            <person name="Anantharaman K."/>
            <person name="Thomas B.C."/>
            <person name="Malmstrom R."/>
            <person name="Stieglmeier M."/>
            <person name="Klingl A."/>
            <person name="Woyke T."/>
            <person name="Ryan C.M."/>
            <person name="Banfield J.F."/>
        </authorList>
    </citation>
    <scope>NUCLEOTIDE SEQUENCE [LARGE SCALE GENOMIC DNA]</scope>
    <source>
        <strain evidence="13">CG22_combo_CG10-13_8_21_14_all_39_12</strain>
    </source>
</reference>
<dbReference type="Proteomes" id="UP000228495">
    <property type="component" value="Unassembled WGS sequence"/>
</dbReference>
<dbReference type="InterPro" id="IPR003594">
    <property type="entry name" value="HATPase_dom"/>
</dbReference>
<dbReference type="InterPro" id="IPR036890">
    <property type="entry name" value="HATPase_C_sf"/>
</dbReference>
<evidence type="ECO:0000256" key="1">
    <source>
        <dbReference type="ARBA" id="ARBA00000185"/>
    </source>
</evidence>
<dbReference type="SUPFAM" id="SSF55874">
    <property type="entry name" value="ATPase domain of HSP90 chaperone/DNA topoisomerase II/histidine kinase"/>
    <property type="match status" value="1"/>
</dbReference>
<evidence type="ECO:0000256" key="9">
    <source>
        <dbReference type="ARBA" id="ARBA00023029"/>
    </source>
</evidence>
<protein>
    <recommendedName>
        <fullName evidence="4">DNA topoisomerase (ATP-hydrolyzing)</fullName>
        <ecNumber evidence="4">5.6.2.2</ecNumber>
    </recommendedName>
</protein>
<dbReference type="PRINTS" id="PR01159">
    <property type="entry name" value="DNAGYRASEB"/>
</dbReference>
<dbReference type="PANTHER" id="PTHR45866">
    <property type="entry name" value="DNA GYRASE/TOPOISOMERASE SUBUNIT B"/>
    <property type="match status" value="1"/>
</dbReference>
<comment type="similarity">
    <text evidence="3">Belongs to the type II topoisomerase GyrB family.</text>
</comment>
<dbReference type="GO" id="GO:0046872">
    <property type="term" value="F:metal ion binding"/>
    <property type="evidence" value="ECO:0007669"/>
    <property type="project" value="UniProtKB-KW"/>
</dbReference>
<dbReference type="FunFam" id="3.40.50.670:FF:000002">
    <property type="entry name" value="DNA gyrase subunit B"/>
    <property type="match status" value="1"/>
</dbReference>
<dbReference type="Pfam" id="PF00986">
    <property type="entry name" value="DNA_gyraseB_C"/>
    <property type="match status" value="1"/>
</dbReference>
<feature type="domain" description="Toprim" evidence="12">
    <location>
        <begin position="452"/>
        <end position="566"/>
    </location>
</feature>
<sequence>MAEKSYDASAIQVLEGLEPVRKRPAMYIGDTGSYGYHHLLTEMVNNSVDEALNGYADSIWVTLHSDNTVSVVDNGRGIPVDIMPKYKKSALEVMLTTLHSGGKFSGEGYKVSGGLHGVGLSVVNAVSEKMKVEVKKDKNTYIQEYSKGNVESKLIKKAIAGEKVFSPESSDPWSGILSNWTQPTGTAVTFMPDPSIFTTVENGFEYTRIVNQLREYAFLTAGLTFYLIDDRDPTAETTTYQFYFEGGLKSFLRHVNRNHKILLKEPFYIKQDIETNPGESVNIELTITYHDEYHSDLMSFVNNINTYEGGSHEVGFKTAITRVINDYARKEKLIDDQKDGNLSGDDIREGMSAIISIKMNSQNLQFEGQTKRKLGNPEIRSAVESVLGEAFSTYLAEHPTEARTIIGKAQLAQQARTAAKKARETVLRKSALASASLPGKLADCRERNPENAEIYIVEGDSAGGSAKQARDSQFQAILPLTGKPINSEKNRIDRVLANERLREVLIALGSGVGDEMNLENLRYHRIILMNDADVDGEHITTLVLTFLYRQLKPLVENGYVYIAQPPLFRIKAGKEIRHVFSDEERDETVKALEKSTKMKPENMSIQRFKGLGEMNPEQLWETTMNPETRILKKVTIDDSARADEAFRVLMGEEVLPRRRFIQTHAKMANLDI</sequence>
<dbReference type="NCBIfam" id="NF004189">
    <property type="entry name" value="PRK05644.1"/>
    <property type="match status" value="1"/>
</dbReference>
<evidence type="ECO:0000256" key="3">
    <source>
        <dbReference type="ARBA" id="ARBA00010708"/>
    </source>
</evidence>
<proteinExistence type="inferred from homology"/>
<evidence type="ECO:0000259" key="12">
    <source>
        <dbReference type="PROSITE" id="PS50880"/>
    </source>
</evidence>
<dbReference type="InterPro" id="IPR002288">
    <property type="entry name" value="DNA_gyrase_B_C"/>
</dbReference>
<keyword evidence="9" id="KW-0799">Topoisomerase</keyword>
<evidence type="ECO:0000256" key="11">
    <source>
        <dbReference type="ARBA" id="ARBA00023235"/>
    </source>
</evidence>
<evidence type="ECO:0000256" key="4">
    <source>
        <dbReference type="ARBA" id="ARBA00012895"/>
    </source>
</evidence>
<dbReference type="GO" id="GO:0003918">
    <property type="term" value="F:DNA topoisomerase type II (double strand cut, ATP-hydrolyzing) activity"/>
    <property type="evidence" value="ECO:0007669"/>
    <property type="project" value="UniProtKB-EC"/>
</dbReference>
<dbReference type="InterPro" id="IPR000565">
    <property type="entry name" value="Topo_IIA_B"/>
</dbReference>
<dbReference type="PROSITE" id="PS00177">
    <property type="entry name" value="TOPOISOMERASE_II"/>
    <property type="match status" value="1"/>
</dbReference>
<gene>
    <name evidence="13" type="ORF">COX05_00290</name>
</gene>
<dbReference type="SMART" id="SM00433">
    <property type="entry name" value="TOP2c"/>
    <property type="match status" value="1"/>
</dbReference>
<dbReference type="EC" id="5.6.2.2" evidence="4"/>
<dbReference type="InterPro" id="IPR006171">
    <property type="entry name" value="TOPRIM_dom"/>
</dbReference>
<dbReference type="SUPFAM" id="SSF54211">
    <property type="entry name" value="Ribosomal protein S5 domain 2-like"/>
    <property type="match status" value="1"/>
</dbReference>
<dbReference type="Pfam" id="PF02518">
    <property type="entry name" value="HATPase_c"/>
    <property type="match status" value="1"/>
</dbReference>
<dbReference type="Gene3D" id="3.40.50.670">
    <property type="match status" value="1"/>
</dbReference>
<evidence type="ECO:0000256" key="6">
    <source>
        <dbReference type="ARBA" id="ARBA00022741"/>
    </source>
</evidence>
<dbReference type="Gene3D" id="3.30.230.10">
    <property type="match status" value="1"/>
</dbReference>
<evidence type="ECO:0000256" key="5">
    <source>
        <dbReference type="ARBA" id="ARBA00022723"/>
    </source>
</evidence>